<keyword evidence="1" id="KW-0732">Signal</keyword>
<feature type="chain" id="PRO_5001855275" description="Invasion associated locus B family protein" evidence="1">
    <location>
        <begin position="29"/>
        <end position="183"/>
    </location>
</feature>
<evidence type="ECO:0008006" key="4">
    <source>
        <dbReference type="Google" id="ProtNLM"/>
    </source>
</evidence>
<gene>
    <name evidence="2" type="ORF">MPLDJ20_150088</name>
</gene>
<name>A0A090ESM1_MESPL</name>
<evidence type="ECO:0000313" key="2">
    <source>
        <dbReference type="EMBL" id="CDX32241.1"/>
    </source>
</evidence>
<dbReference type="AlphaFoldDB" id="A0A090ESM1"/>
<dbReference type="Gene3D" id="2.60.40.1880">
    <property type="entry name" value="Invasion associated locus B (IalB) protein"/>
    <property type="match status" value="1"/>
</dbReference>
<evidence type="ECO:0000256" key="1">
    <source>
        <dbReference type="SAM" id="SignalP"/>
    </source>
</evidence>
<organism evidence="2 3">
    <name type="scientific">Mesorhizobium plurifarium</name>
    <dbReference type="NCBI Taxonomy" id="69974"/>
    <lineage>
        <taxon>Bacteria</taxon>
        <taxon>Pseudomonadati</taxon>
        <taxon>Pseudomonadota</taxon>
        <taxon>Alphaproteobacteria</taxon>
        <taxon>Hyphomicrobiales</taxon>
        <taxon>Phyllobacteriaceae</taxon>
        <taxon>Mesorhizobium</taxon>
    </lineage>
</organism>
<proteinExistence type="predicted"/>
<dbReference type="GeneID" id="31889390"/>
<dbReference type="InterPro" id="IPR010642">
    <property type="entry name" value="Invasion_prot_B"/>
</dbReference>
<sequence>MKRKNLGRSLLLVATALLVMGFAISAFAEETGLPGGATSLREGHGDWTVSCNVTTQNGAAGKACSLSQEQADGQSRQRILAVEFRPNGDVLQGTLVLPFGLALDQGVTLQIDDGVVLPPLRFRTCLPGGCIVDLSFDGETVAALRKGTSLKVKVVADGGKETSLALSLKGFPSALDRTTALLQ</sequence>
<dbReference type="Pfam" id="PF06776">
    <property type="entry name" value="IalB"/>
    <property type="match status" value="1"/>
</dbReference>
<evidence type="ECO:0000313" key="3">
    <source>
        <dbReference type="Proteomes" id="UP000046373"/>
    </source>
</evidence>
<feature type="signal peptide" evidence="1">
    <location>
        <begin position="1"/>
        <end position="28"/>
    </location>
</feature>
<protein>
    <recommendedName>
        <fullName evidence="4">Invasion associated locus B family protein</fullName>
    </recommendedName>
</protein>
<dbReference type="EMBL" id="CCNB01000007">
    <property type="protein sequence ID" value="CDX32241.1"/>
    <property type="molecule type" value="Genomic_DNA"/>
</dbReference>
<dbReference type="Proteomes" id="UP000046373">
    <property type="component" value="Unassembled WGS sequence"/>
</dbReference>
<accession>A0A090ESM1</accession>
<reference evidence="2 3" key="1">
    <citation type="submission" date="2014-08" db="EMBL/GenBank/DDBJ databases">
        <authorList>
            <person name="Moulin Lionel"/>
        </authorList>
    </citation>
    <scope>NUCLEOTIDE SEQUENCE [LARGE SCALE GENOMIC DNA]</scope>
</reference>
<dbReference type="InterPro" id="IPR038696">
    <property type="entry name" value="IalB_sf"/>
</dbReference>